<evidence type="ECO:0000313" key="2">
    <source>
        <dbReference type="Proteomes" id="UP000671852"/>
    </source>
</evidence>
<proteinExistence type="predicted"/>
<gene>
    <name evidence="1" type="ORF">GJV85_04260</name>
</gene>
<protein>
    <recommendedName>
        <fullName evidence="3">DUF302 domain-containing protein</fullName>
    </recommendedName>
</protein>
<keyword evidence="2" id="KW-1185">Reference proteome</keyword>
<organism evidence="1 2">
    <name type="scientific">Sulfurimonas aquatica</name>
    <dbReference type="NCBI Taxonomy" id="2672570"/>
    <lineage>
        <taxon>Bacteria</taxon>
        <taxon>Pseudomonadati</taxon>
        <taxon>Campylobacterota</taxon>
        <taxon>Epsilonproteobacteria</taxon>
        <taxon>Campylobacterales</taxon>
        <taxon>Sulfurimonadaceae</taxon>
        <taxon>Sulfurimonas</taxon>
    </lineage>
</organism>
<dbReference type="InterPro" id="IPR035923">
    <property type="entry name" value="TT1751-like_sf"/>
</dbReference>
<dbReference type="AlphaFoldDB" id="A0A975B2Q8"/>
<reference evidence="1" key="2">
    <citation type="submission" date="2021-04" db="EMBL/GenBank/DDBJ databases">
        <title>Isolation and characterization of a novel species of the genus Sulfurimonas.</title>
        <authorList>
            <person name="Fukui M."/>
        </authorList>
    </citation>
    <scope>NUCLEOTIDE SEQUENCE</scope>
    <source>
        <strain evidence="1">H1576</strain>
    </source>
</reference>
<evidence type="ECO:0000313" key="1">
    <source>
        <dbReference type="EMBL" id="QSZ43063.1"/>
    </source>
</evidence>
<name>A0A975B2Q8_9BACT</name>
<reference evidence="1" key="1">
    <citation type="submission" date="2019-11" db="EMBL/GenBank/DDBJ databases">
        <authorList>
            <person name="Kojima H."/>
        </authorList>
    </citation>
    <scope>NUCLEOTIDE SEQUENCE</scope>
    <source>
        <strain evidence="1">H1576</strain>
    </source>
</reference>
<dbReference type="KEGG" id="saqt:GJV85_04260"/>
<sequence length="320" mass="36754">MIGFGLFSTNLLGAQGVRFTIVDGDVSQKYAKMISTSLEDTGFVLSDPHERINDAYAKRYGNPEDPDYDKDEWNVNLDNLGFYTIAHDEKLNKLLKVAPELGGFSPFNHLIYKNKSENKTYVGHLDPNTMLDIVGVKDSNVREEFVSLFDPLDKWITDELGGEVKTTTFDSLSAKPMMTYEFEFDRPEDITEFTATFQEEFEAAFEENKYIIAGFKDFKEGYEDLEMEFEEYDAYWVYSLCHFTFSYNMFNKGRPDTGVFAPCSMYMYIKEGTNKLVIGMPKLSNWIAVGSVKDRAKIEWTKKIDSEIMSIMKSLGAREI</sequence>
<dbReference type="Gene3D" id="3.30.310.70">
    <property type="entry name" value="TT1751-like domain"/>
    <property type="match status" value="1"/>
</dbReference>
<dbReference type="SUPFAM" id="SSF103247">
    <property type="entry name" value="TT1751-like"/>
    <property type="match status" value="2"/>
</dbReference>
<dbReference type="EMBL" id="CP046072">
    <property type="protein sequence ID" value="QSZ43063.1"/>
    <property type="molecule type" value="Genomic_DNA"/>
</dbReference>
<dbReference type="Proteomes" id="UP000671852">
    <property type="component" value="Chromosome"/>
</dbReference>
<evidence type="ECO:0008006" key="3">
    <source>
        <dbReference type="Google" id="ProtNLM"/>
    </source>
</evidence>
<accession>A0A975B2Q8</accession>